<comment type="caution">
    <text evidence="1">The sequence shown here is derived from an EMBL/GenBank/DDBJ whole genome shotgun (WGS) entry which is preliminary data.</text>
</comment>
<protein>
    <submittedName>
        <fullName evidence="1">Host specificity protein</fullName>
    </submittedName>
</protein>
<evidence type="ECO:0000313" key="1">
    <source>
        <dbReference type="EMBL" id="HAR51615.1"/>
    </source>
</evidence>
<gene>
    <name evidence="1" type="ORF">DCS45_07000</name>
</gene>
<accession>A0A348WAQ3</accession>
<dbReference type="AlphaFoldDB" id="A0A348WAQ3"/>
<sequence length="244" mass="24953">MATIVLSAAGAAIGGSIGGSVLGLSSAAIGRFAGGLIGRSLDQRLMGQGSDVVETGRVNRLRLTGAGEGDAVAQVFGRMRLAGQVIWATEFRQDVTVSGGGGGGKGRPRPAQPTTRSYSYSLSLAIAICEGEITHLGRVWADGDEIAPDSITMRVYRGTRDQLPDPCIEAVEGAGSVPAYRGIAYVVIEDLDLGQFANRVPQFTFEVARPAPAEAPGGASAPAQGLRAVALLPGSGEYALATSP</sequence>
<organism evidence="1 2">
    <name type="scientific">Roseovarius nubinhibens</name>
    <dbReference type="NCBI Taxonomy" id="314263"/>
    <lineage>
        <taxon>Bacteria</taxon>
        <taxon>Pseudomonadati</taxon>
        <taxon>Pseudomonadota</taxon>
        <taxon>Alphaproteobacteria</taxon>
        <taxon>Rhodobacterales</taxon>
        <taxon>Roseobacteraceae</taxon>
        <taxon>Roseovarius</taxon>
    </lineage>
</organism>
<evidence type="ECO:0000313" key="2">
    <source>
        <dbReference type="Proteomes" id="UP000264719"/>
    </source>
</evidence>
<dbReference type="Proteomes" id="UP000264719">
    <property type="component" value="Unassembled WGS sequence"/>
</dbReference>
<reference evidence="1 2" key="1">
    <citation type="journal article" date="2018" name="Nat. Biotechnol.">
        <title>A standardized bacterial taxonomy based on genome phylogeny substantially revises the tree of life.</title>
        <authorList>
            <person name="Parks D.H."/>
            <person name="Chuvochina M."/>
            <person name="Waite D.W."/>
            <person name="Rinke C."/>
            <person name="Skarshewski A."/>
            <person name="Chaumeil P.A."/>
            <person name="Hugenholtz P."/>
        </authorList>
    </citation>
    <scope>NUCLEOTIDE SEQUENCE [LARGE SCALE GENOMIC DNA]</scope>
    <source>
        <strain evidence="1">UBA9169</strain>
    </source>
</reference>
<feature type="non-terminal residue" evidence="1">
    <location>
        <position position="244"/>
    </location>
</feature>
<proteinExistence type="predicted"/>
<name>A0A348WAQ3_9RHOB</name>
<dbReference type="EMBL" id="DMVW01000071">
    <property type="protein sequence ID" value="HAR51615.1"/>
    <property type="molecule type" value="Genomic_DNA"/>
</dbReference>